<reference evidence="4" key="2">
    <citation type="journal article" date="2014" name="ISME J.">
        <title>Microbial stratification in low pH oxic and suboxic macroscopic growths along an acid mine drainage.</title>
        <authorList>
            <person name="Mendez-Garcia C."/>
            <person name="Mesa V."/>
            <person name="Sprenger R.R."/>
            <person name="Richter M."/>
            <person name="Diez M.S."/>
            <person name="Solano J."/>
            <person name="Bargiela R."/>
            <person name="Golyshina O.V."/>
            <person name="Manteca A."/>
            <person name="Ramos J.L."/>
            <person name="Gallego J.R."/>
            <person name="Llorente I."/>
            <person name="Martins Dos Santos V.A."/>
            <person name="Jensen O.N."/>
            <person name="Pelaez A.I."/>
            <person name="Sanchez J."/>
            <person name="Ferrer M."/>
        </authorList>
    </citation>
    <scope>NUCLEOTIDE SEQUENCE</scope>
</reference>
<dbReference type="GO" id="GO:0006412">
    <property type="term" value="P:translation"/>
    <property type="evidence" value="ECO:0007669"/>
    <property type="project" value="InterPro"/>
</dbReference>
<dbReference type="SUPFAM" id="SSF57829">
    <property type="entry name" value="Zn-binding ribosomal proteins"/>
    <property type="match status" value="1"/>
</dbReference>
<evidence type="ECO:0000256" key="3">
    <source>
        <dbReference type="ARBA" id="ARBA00023274"/>
    </source>
</evidence>
<dbReference type="InterPro" id="IPR050522">
    <property type="entry name" value="Ribosomal_protein_eL43"/>
</dbReference>
<dbReference type="EMBL" id="AUZZ01006959">
    <property type="protein sequence ID" value="EQD44342.1"/>
    <property type="molecule type" value="Genomic_DNA"/>
</dbReference>
<dbReference type="InterPro" id="IPR011332">
    <property type="entry name" value="Ribosomal_zn-bd"/>
</dbReference>
<gene>
    <name evidence="4" type="ORF">B2A_09632</name>
</gene>
<dbReference type="GO" id="GO:0005840">
    <property type="term" value="C:ribosome"/>
    <property type="evidence" value="ECO:0007669"/>
    <property type="project" value="UniProtKB-KW"/>
</dbReference>
<protein>
    <submittedName>
        <fullName evidence="4">Ribosomal protein L37ae</fullName>
    </submittedName>
</protein>
<evidence type="ECO:0000256" key="1">
    <source>
        <dbReference type="ARBA" id="ARBA00008672"/>
    </source>
</evidence>
<keyword evidence="3" id="KW-0687">Ribonucleoprotein</keyword>
<evidence type="ECO:0000313" key="4">
    <source>
        <dbReference type="EMBL" id="EQD44342.1"/>
    </source>
</evidence>
<accession>T0ZIR3</accession>
<dbReference type="PANTHER" id="PTHR48129:SF1">
    <property type="entry name" value="LARGE RIBOSOMAL SUBUNIT PROTEIN EL43"/>
    <property type="match status" value="1"/>
</dbReference>
<organism evidence="4">
    <name type="scientific">mine drainage metagenome</name>
    <dbReference type="NCBI Taxonomy" id="410659"/>
    <lineage>
        <taxon>unclassified sequences</taxon>
        <taxon>metagenomes</taxon>
        <taxon>ecological metagenomes</taxon>
    </lineage>
</organism>
<evidence type="ECO:0000256" key="2">
    <source>
        <dbReference type="ARBA" id="ARBA00022980"/>
    </source>
</evidence>
<comment type="caution">
    <text evidence="4">The sequence shown here is derived from an EMBL/GenBank/DDBJ whole genome shotgun (WGS) entry which is preliminary data.</text>
</comment>
<reference evidence="4" key="1">
    <citation type="submission" date="2013-08" db="EMBL/GenBank/DDBJ databases">
        <authorList>
            <person name="Mendez C."/>
            <person name="Richter M."/>
            <person name="Ferrer M."/>
            <person name="Sanchez J."/>
        </authorList>
    </citation>
    <scope>NUCLEOTIDE SEQUENCE</scope>
</reference>
<dbReference type="InterPro" id="IPR002674">
    <property type="entry name" value="Ribosomal_eL43"/>
</dbReference>
<keyword evidence="2 4" id="KW-0689">Ribosomal protein</keyword>
<dbReference type="GO" id="GO:0003735">
    <property type="term" value="F:structural constituent of ribosome"/>
    <property type="evidence" value="ECO:0007669"/>
    <property type="project" value="InterPro"/>
</dbReference>
<dbReference type="AlphaFoldDB" id="T0ZIR3"/>
<dbReference type="Gene3D" id="2.20.25.30">
    <property type="match status" value="1"/>
</dbReference>
<name>T0ZIR3_9ZZZZ</name>
<dbReference type="PANTHER" id="PTHR48129">
    <property type="entry name" value="60S RIBOSOMAL PROTEIN L37A"/>
    <property type="match status" value="1"/>
</dbReference>
<dbReference type="Pfam" id="PF01780">
    <property type="entry name" value="Ribosomal_L37ae"/>
    <property type="match status" value="1"/>
</dbReference>
<sequence>MVNASIRYGARIRKQYAAVQKEKNAQYKCPSCGKIKIKRVGTGIWKCRHCGKTYAGGAYTFMTPAGEASVRLISNLAAQKQGA</sequence>
<dbReference type="InterPro" id="IPR011331">
    <property type="entry name" value="Ribosomal_eL37/eL43"/>
</dbReference>
<dbReference type="GO" id="GO:1990904">
    <property type="term" value="C:ribonucleoprotein complex"/>
    <property type="evidence" value="ECO:0007669"/>
    <property type="project" value="UniProtKB-KW"/>
</dbReference>
<comment type="similarity">
    <text evidence="1">Belongs to the eukaryotic ribosomal protein eL43 family.</text>
</comment>
<proteinExistence type="inferred from homology"/>